<name>W6RKP1_ECTO5</name>
<dbReference type="Proteomes" id="UP000032841">
    <property type="component" value="Chromosome"/>
</dbReference>
<organism evidence="1 2">
    <name type="scientific">Ectopseudomonas oleovorans (strain CECT 5344)</name>
    <name type="common">Pseudomonas pseudoalcaligenes</name>
    <dbReference type="NCBI Taxonomy" id="1182590"/>
    <lineage>
        <taxon>Bacteria</taxon>
        <taxon>Pseudomonadati</taxon>
        <taxon>Pseudomonadota</taxon>
        <taxon>Gammaproteobacteria</taxon>
        <taxon>Pseudomonadales</taxon>
        <taxon>Pseudomonadaceae</taxon>
        <taxon>Ectopseudomonas</taxon>
    </lineage>
</organism>
<dbReference type="eggNOG" id="COG4387">
    <property type="taxonomic scope" value="Bacteria"/>
</dbReference>
<dbReference type="KEGG" id="ppse:BN5_3847"/>
<dbReference type="EMBL" id="HG916826">
    <property type="protein sequence ID" value="CDM42389.1"/>
    <property type="molecule type" value="Genomic_DNA"/>
</dbReference>
<dbReference type="AlphaFoldDB" id="W6RKP1"/>
<evidence type="ECO:0000313" key="2">
    <source>
        <dbReference type="Proteomes" id="UP000032841"/>
    </source>
</evidence>
<gene>
    <name evidence="1" type="ORF">BN5_3847</name>
</gene>
<proteinExistence type="predicted"/>
<dbReference type="OrthoDB" id="9812088at2"/>
<reference evidence="1 2" key="1">
    <citation type="submission" date="2013-11" db="EMBL/GenBank/DDBJ databases">
        <title>Complete genome sequence of the cyanide-degrading bacterium Pseudomonas pseudoalcaligenes CECT 5344.</title>
        <authorList>
            <person name="Wibberg D."/>
            <person name="Puehler A."/>
            <person name="Schlueter A."/>
        </authorList>
    </citation>
    <scope>NUCLEOTIDE SEQUENCE [LARGE SCALE GENOMIC DNA]</scope>
    <source>
        <strain evidence="2">CECT 5344</strain>
    </source>
</reference>
<dbReference type="HOGENOM" id="CLU_112375_1_1_6"/>
<protein>
    <submittedName>
        <fullName evidence="1">Mu-like prophage FluMu protein gp36</fullName>
    </submittedName>
</protein>
<accession>W6RKP1</accession>
<dbReference type="InterPro" id="IPR009752">
    <property type="entry name" value="Phage_Mu_GpJ"/>
</dbReference>
<dbReference type="Pfam" id="PF07030">
    <property type="entry name" value="Phage_Mu_Gp36"/>
    <property type="match status" value="1"/>
</dbReference>
<dbReference type="RefSeq" id="WP_003463660.1">
    <property type="nucleotide sequence ID" value="NZ_HG916826.1"/>
</dbReference>
<sequence length="138" mass="14976">MSYCTQADLVETYGEQEIRQLSDRVNKPAQEIDVAVVGRAITDADAEVDLHLQARYQLPLASVPVVLKRIACSLAYANLHTRLSEDHPAHLAAERSRKLLGGIASGKLALGFDAEGAPAPLANTVQISESRNDWGAKW</sequence>
<evidence type="ECO:0000313" key="1">
    <source>
        <dbReference type="EMBL" id="CDM42389.1"/>
    </source>
</evidence>